<sequence>MDTLMKQFEITKKGNLLDQQGRVAQSGYAKHLILQYNRQMVKASKFRIKEWDYYFIGNKDFGVTMTIADNSYMGLAGVEFFDFTNQKQLDFQKISLFPMGKMNLPNDSKTGDITYQHRKIQMSMESHETHKGLFCRIPNIDGGQTFELDVKLYYRNQDSMVIATPFADDEKAFYYNQKVNNLEAEGMLKIGEEKYDLTNMLGVLDWGRGVWTYNNTWYWSSASGRLGDGTLFGFNLGYGFGDTSKASENMVFYKGKAYKLNDVDFGIPASDYMDPWHFTSRDKAIDMTFEPIYLNHSDINVGVLRHHPNQIFGLYSGYIEINGGEKIKVNEIFGFAEKVHNKW</sequence>
<proteinExistence type="predicted"/>
<gene>
    <name evidence="1" type="ORF">D8M05_16270</name>
</gene>
<dbReference type="PANTHER" id="PTHR35868:SF3">
    <property type="entry name" value="DUF2804 DOMAIN-CONTAINING PROTEIN"/>
    <property type="match status" value="1"/>
</dbReference>
<keyword evidence="2" id="KW-1185">Reference proteome</keyword>
<dbReference type="Pfam" id="PF10974">
    <property type="entry name" value="DUF2804"/>
    <property type="match status" value="1"/>
</dbReference>
<dbReference type="OrthoDB" id="9762066at2"/>
<protein>
    <submittedName>
        <fullName evidence="1">DUF2804 domain-containing protein</fullName>
    </submittedName>
</protein>
<dbReference type="EMBL" id="RBZO01000031">
    <property type="protein sequence ID" value="RKQ13415.1"/>
    <property type="molecule type" value="Genomic_DNA"/>
</dbReference>
<reference evidence="1 2" key="1">
    <citation type="journal article" date="2015" name="Antonie Van Leeuwenhoek">
        <title>Oceanobacillus bengalensis sp. nov., a bacterium isolated from seawater of the Bay of Bengal.</title>
        <authorList>
            <person name="Yongchang O."/>
            <person name="Xiang W."/>
            <person name="Wang G."/>
        </authorList>
    </citation>
    <scope>NUCLEOTIDE SEQUENCE [LARGE SCALE GENOMIC DNA]</scope>
    <source>
        <strain evidence="1 2">MCCC 1K00260</strain>
    </source>
</reference>
<dbReference type="PANTHER" id="PTHR35868">
    <property type="entry name" value="DUF2804 DOMAIN-CONTAINING PROTEIN-RELATED"/>
    <property type="match status" value="1"/>
</dbReference>
<dbReference type="AlphaFoldDB" id="A0A494YTS7"/>
<evidence type="ECO:0000313" key="2">
    <source>
        <dbReference type="Proteomes" id="UP000281813"/>
    </source>
</evidence>
<organism evidence="1 2">
    <name type="scientific">Oceanobacillus bengalensis</name>
    <dbReference type="NCBI Taxonomy" id="1435466"/>
    <lineage>
        <taxon>Bacteria</taxon>
        <taxon>Bacillati</taxon>
        <taxon>Bacillota</taxon>
        <taxon>Bacilli</taxon>
        <taxon>Bacillales</taxon>
        <taxon>Bacillaceae</taxon>
        <taxon>Oceanobacillus</taxon>
    </lineage>
</organism>
<dbReference type="Proteomes" id="UP000281813">
    <property type="component" value="Unassembled WGS sequence"/>
</dbReference>
<name>A0A494YTS7_9BACI</name>
<evidence type="ECO:0000313" key="1">
    <source>
        <dbReference type="EMBL" id="RKQ13415.1"/>
    </source>
</evidence>
<dbReference type="InterPro" id="IPR021243">
    <property type="entry name" value="DUF2804"/>
</dbReference>
<accession>A0A494YTS7</accession>
<comment type="caution">
    <text evidence="1">The sequence shown here is derived from an EMBL/GenBank/DDBJ whole genome shotgun (WGS) entry which is preliminary data.</text>
</comment>